<dbReference type="VEuPathDB" id="VectorBase:GAUT023446"/>
<dbReference type="AlphaFoldDB" id="A0A1A9V297"/>
<sequence length="176" mass="21096">MVYVHNEKKWAFEILDILFTTSNEELVRIDLKTEYINRTTVGASGTLELRYEVSEDTMIEMLMYRSTSGNADSYQLLPYRIPRMKLYDYLDTYYKNGLKSCSNFPLDEFTACLRMDFTFDVINDHIKQAWEEMNLLKLLLLHLVFSTRRRRTTFGCFAEYLYIRNSRAFDERNDFE</sequence>
<dbReference type="PANTHER" id="PTHR21112:SF0">
    <property type="entry name" value="CHEMOSENSORY PROTEIN A 29A-RELATED"/>
    <property type="match status" value="1"/>
</dbReference>
<keyword evidence="2" id="KW-1185">Reference proteome</keyword>
<name>A0A1A9V297_GLOAU</name>
<reference evidence="1" key="1">
    <citation type="submission" date="2020-05" db="UniProtKB">
        <authorList>
            <consortium name="EnsemblMetazoa"/>
        </authorList>
    </citation>
    <scope>IDENTIFICATION</scope>
    <source>
        <strain evidence="1">TTRI</strain>
    </source>
</reference>
<dbReference type="Proteomes" id="UP000078200">
    <property type="component" value="Unassembled WGS sequence"/>
</dbReference>
<accession>A0A1A9V297</accession>
<organism evidence="1 2">
    <name type="scientific">Glossina austeni</name>
    <name type="common">Savannah tsetse fly</name>
    <dbReference type="NCBI Taxonomy" id="7395"/>
    <lineage>
        <taxon>Eukaryota</taxon>
        <taxon>Metazoa</taxon>
        <taxon>Ecdysozoa</taxon>
        <taxon>Arthropoda</taxon>
        <taxon>Hexapoda</taxon>
        <taxon>Insecta</taxon>
        <taxon>Pterygota</taxon>
        <taxon>Neoptera</taxon>
        <taxon>Endopterygota</taxon>
        <taxon>Diptera</taxon>
        <taxon>Brachycera</taxon>
        <taxon>Muscomorpha</taxon>
        <taxon>Hippoboscoidea</taxon>
        <taxon>Glossinidae</taxon>
        <taxon>Glossina</taxon>
    </lineage>
</organism>
<evidence type="ECO:0000313" key="1">
    <source>
        <dbReference type="EnsemblMetazoa" id="GAUT023446-PA"/>
    </source>
</evidence>
<dbReference type="EnsemblMetazoa" id="GAUT023446-RA">
    <property type="protein sequence ID" value="GAUT023446-PA"/>
    <property type="gene ID" value="GAUT023446"/>
</dbReference>
<evidence type="ECO:0000313" key="2">
    <source>
        <dbReference type="Proteomes" id="UP000078200"/>
    </source>
</evidence>
<proteinExistence type="predicted"/>
<protein>
    <submittedName>
        <fullName evidence="1">Uncharacterized protein</fullName>
    </submittedName>
</protein>
<dbReference type="PANTHER" id="PTHR21112">
    <property type="entry name" value="CHEMOSENSORY PROTEIN A 29A-RELATED"/>
    <property type="match status" value="1"/>
</dbReference>